<feature type="transmembrane region" description="Helical" evidence="1">
    <location>
        <begin position="38"/>
        <end position="62"/>
    </location>
</feature>
<protein>
    <submittedName>
        <fullName evidence="2">Uncharacterized protein</fullName>
    </submittedName>
</protein>
<feature type="transmembrane region" description="Helical" evidence="1">
    <location>
        <begin position="6"/>
        <end position="26"/>
    </location>
</feature>
<keyword evidence="1" id="KW-0812">Transmembrane</keyword>
<name>A0AAW5TMT5_9LACT</name>
<reference evidence="2" key="1">
    <citation type="submission" date="2023-08" db="EMBL/GenBank/DDBJ databases">
        <title>Genomic analyses of the natural microbiome of Caenorhabditis elegans.</title>
        <authorList>
            <person name="Samuel B."/>
        </authorList>
    </citation>
    <scope>NUCLEOTIDE SEQUENCE</scope>
    <source>
        <strain evidence="2">BIGb0220</strain>
    </source>
</reference>
<dbReference type="EMBL" id="JAOQNN010000001">
    <property type="protein sequence ID" value="MCW2280454.1"/>
    <property type="molecule type" value="Genomic_DNA"/>
</dbReference>
<evidence type="ECO:0000313" key="3">
    <source>
        <dbReference type="Proteomes" id="UP001207687"/>
    </source>
</evidence>
<dbReference type="Proteomes" id="UP001207687">
    <property type="component" value="Unassembled WGS sequence"/>
</dbReference>
<evidence type="ECO:0000313" key="2">
    <source>
        <dbReference type="EMBL" id="MCW2280454.1"/>
    </source>
</evidence>
<proteinExistence type="predicted"/>
<organism evidence="2 3">
    <name type="scientific">Lactococcus lactis</name>
    <dbReference type="NCBI Taxonomy" id="1358"/>
    <lineage>
        <taxon>Bacteria</taxon>
        <taxon>Bacillati</taxon>
        <taxon>Bacillota</taxon>
        <taxon>Bacilli</taxon>
        <taxon>Lactobacillales</taxon>
        <taxon>Streptococcaceae</taxon>
        <taxon>Lactococcus</taxon>
    </lineage>
</organism>
<gene>
    <name evidence="2" type="ORF">M2256_000912</name>
</gene>
<sequence length="66" mass="7609">MDFKNFALTVLITLMITAVVLYLVNINKIKMMNEYQKCSAFLTTMTTLASIMLLLLMMWGIFLKPN</sequence>
<accession>A0AAW5TMT5</accession>
<evidence type="ECO:0000256" key="1">
    <source>
        <dbReference type="SAM" id="Phobius"/>
    </source>
</evidence>
<dbReference type="AlphaFoldDB" id="A0AAW5TMT5"/>
<comment type="caution">
    <text evidence="2">The sequence shown here is derived from an EMBL/GenBank/DDBJ whole genome shotgun (WGS) entry which is preliminary data.</text>
</comment>
<keyword evidence="1" id="KW-0472">Membrane</keyword>
<keyword evidence="1" id="KW-1133">Transmembrane helix</keyword>